<keyword evidence="1" id="KW-0812">Transmembrane</keyword>
<dbReference type="STRING" id="1133569.FD21_GL000418"/>
<dbReference type="AlphaFoldDB" id="A0A0R2CCF2"/>
<feature type="transmembrane region" description="Helical" evidence="1">
    <location>
        <begin position="180"/>
        <end position="201"/>
    </location>
</feature>
<proteinExistence type="predicted"/>
<keyword evidence="1" id="KW-1133">Transmembrane helix</keyword>
<name>A0A0R2CCF2_9LACO</name>
<comment type="caution">
    <text evidence="3">The sequence shown here is derived from an EMBL/GenBank/DDBJ whole genome shotgun (WGS) entry which is preliminary data.</text>
</comment>
<feature type="domain" description="DUF5808" evidence="2">
    <location>
        <begin position="300"/>
        <end position="325"/>
    </location>
</feature>
<reference evidence="3 4" key="1">
    <citation type="journal article" date="2015" name="Genome Announc.">
        <title>Expanding the biotechnology potential of lactobacilli through comparative genomics of 213 strains and associated genera.</title>
        <authorList>
            <person name="Sun Z."/>
            <person name="Harris H.M."/>
            <person name="McCann A."/>
            <person name="Guo C."/>
            <person name="Argimon S."/>
            <person name="Zhang W."/>
            <person name="Yang X."/>
            <person name="Jeffery I.B."/>
            <person name="Cooney J.C."/>
            <person name="Kagawa T.F."/>
            <person name="Liu W."/>
            <person name="Song Y."/>
            <person name="Salvetti E."/>
            <person name="Wrobel A."/>
            <person name="Rasinkangas P."/>
            <person name="Parkhill J."/>
            <person name="Rea M.C."/>
            <person name="O'Sullivan O."/>
            <person name="Ritari J."/>
            <person name="Douillard F.P."/>
            <person name="Paul Ross R."/>
            <person name="Yang R."/>
            <person name="Briner A.E."/>
            <person name="Felis G.E."/>
            <person name="de Vos W.M."/>
            <person name="Barrangou R."/>
            <person name="Klaenhammer T.R."/>
            <person name="Caufield P.W."/>
            <person name="Cui Y."/>
            <person name="Zhang H."/>
            <person name="O'Toole P.W."/>
        </authorList>
    </citation>
    <scope>NUCLEOTIDE SEQUENCE [LARGE SCALE GENOMIC DNA]</scope>
    <source>
        <strain evidence="3 4">DSM 20605</strain>
    </source>
</reference>
<dbReference type="InterPro" id="IPR043831">
    <property type="entry name" value="DUF5808"/>
</dbReference>
<protein>
    <recommendedName>
        <fullName evidence="2">DUF5808 domain-containing protein</fullName>
    </recommendedName>
</protein>
<evidence type="ECO:0000313" key="3">
    <source>
        <dbReference type="EMBL" id="KRM89050.1"/>
    </source>
</evidence>
<dbReference type="Proteomes" id="UP000051576">
    <property type="component" value="Unassembled WGS sequence"/>
</dbReference>
<dbReference type="eggNOG" id="COG4194">
    <property type="taxonomic scope" value="Bacteria"/>
</dbReference>
<feature type="transmembrane region" description="Helical" evidence="1">
    <location>
        <begin position="133"/>
        <end position="150"/>
    </location>
</feature>
<dbReference type="Pfam" id="PF19124">
    <property type="entry name" value="DUF5808"/>
    <property type="match status" value="1"/>
</dbReference>
<gene>
    <name evidence="3" type="ORF">FD21_GL000418</name>
</gene>
<feature type="transmembrane region" description="Helical" evidence="1">
    <location>
        <begin position="325"/>
        <end position="342"/>
    </location>
</feature>
<evidence type="ECO:0000256" key="1">
    <source>
        <dbReference type="SAM" id="Phobius"/>
    </source>
</evidence>
<sequence length="343" mass="39436">MKQGQVLEISWLLLVLLIAFEPWLTRKNVIFGVVFSQNEFWTASYLKKLRWLYFGLICLVGIMINFSVQSFGSAINLIIIGLPLILLLGIIAFGVFHRLVWRWQEQQPTNHLQTKKRVTVDLKELVTNQLSPWWLGFLLVMPLLAGYLAVTNYQVLPASLPIHYSLNGPDSWLPKQRACWLILANQVLLAVTFIVTGYLTRQAASVHGSPQATPGYYHFRRSIYFFMIFAGLMSQIILLTPLLKVNHLTTWLNFLGLFSLPLLIGLPLLFFWLFIRRKKPHGPIIDDNSNWIWGMIYYNRNDPAIFVQKRSGLGFTFNMAHQLSWVYLIAFLGLITILGVLAN</sequence>
<dbReference type="PATRIC" id="fig|1133569.4.peg.443"/>
<feature type="transmembrane region" description="Helical" evidence="1">
    <location>
        <begin position="254"/>
        <end position="275"/>
    </location>
</feature>
<keyword evidence="1" id="KW-0472">Membrane</keyword>
<feature type="transmembrane region" description="Helical" evidence="1">
    <location>
        <begin position="51"/>
        <end position="68"/>
    </location>
</feature>
<feature type="transmembrane region" description="Helical" evidence="1">
    <location>
        <begin position="222"/>
        <end position="242"/>
    </location>
</feature>
<evidence type="ECO:0000313" key="4">
    <source>
        <dbReference type="Proteomes" id="UP000051576"/>
    </source>
</evidence>
<dbReference type="RefSeq" id="WP_010579995.1">
    <property type="nucleotide sequence ID" value="NZ_AHYZ01000050.1"/>
</dbReference>
<keyword evidence="4" id="KW-1185">Reference proteome</keyword>
<accession>A0A0R2CCF2</accession>
<dbReference type="EMBL" id="AYYX01000014">
    <property type="protein sequence ID" value="KRM89050.1"/>
    <property type="molecule type" value="Genomic_DNA"/>
</dbReference>
<evidence type="ECO:0000259" key="2">
    <source>
        <dbReference type="Pfam" id="PF19124"/>
    </source>
</evidence>
<organism evidence="3 4">
    <name type="scientific">Liquorilactobacillus vini DSM 20605</name>
    <dbReference type="NCBI Taxonomy" id="1133569"/>
    <lineage>
        <taxon>Bacteria</taxon>
        <taxon>Bacillati</taxon>
        <taxon>Bacillota</taxon>
        <taxon>Bacilli</taxon>
        <taxon>Lactobacillales</taxon>
        <taxon>Lactobacillaceae</taxon>
        <taxon>Liquorilactobacillus</taxon>
    </lineage>
</organism>
<feature type="transmembrane region" description="Helical" evidence="1">
    <location>
        <begin position="74"/>
        <end position="96"/>
    </location>
</feature>
<dbReference type="OrthoDB" id="157646at2"/>